<dbReference type="AlphaFoldDB" id="A0A0D3IPK3"/>
<dbReference type="EnsemblProtists" id="EOD13188">
    <property type="protein sequence ID" value="EOD13188"/>
    <property type="gene ID" value="EMIHUDRAFT_54940"/>
</dbReference>
<keyword evidence="1" id="KW-0560">Oxidoreductase</keyword>
<dbReference type="KEGG" id="ehx:EMIHUDRAFT_54940"/>
<dbReference type="Pfam" id="PF00248">
    <property type="entry name" value="Aldo_ket_red"/>
    <property type="match status" value="1"/>
</dbReference>
<dbReference type="eggNOG" id="ENOG502QU2T">
    <property type="taxonomic scope" value="Eukaryota"/>
</dbReference>
<dbReference type="HOGENOM" id="CLU_023205_1_1_1"/>
<dbReference type="GO" id="GO:0016491">
    <property type="term" value="F:oxidoreductase activity"/>
    <property type="evidence" value="ECO:0007669"/>
    <property type="project" value="UniProtKB-KW"/>
</dbReference>
<dbReference type="PaxDb" id="2903-EOD13188"/>
<dbReference type="Proteomes" id="UP000013827">
    <property type="component" value="Unassembled WGS sequence"/>
</dbReference>
<dbReference type="PANTHER" id="PTHR43364:SF4">
    <property type="entry name" value="NAD(P)-LINKED OXIDOREDUCTASE SUPERFAMILY PROTEIN"/>
    <property type="match status" value="1"/>
</dbReference>
<dbReference type="InterPro" id="IPR050523">
    <property type="entry name" value="AKR_Detox_Biosynth"/>
</dbReference>
<dbReference type="OMA" id="TAPNYWH"/>
<dbReference type="InterPro" id="IPR036812">
    <property type="entry name" value="NAD(P)_OxRdtase_dom_sf"/>
</dbReference>
<protein>
    <recommendedName>
        <fullName evidence="2">NADP-dependent oxidoreductase domain-containing protein</fullName>
    </recommendedName>
</protein>
<dbReference type="GeneID" id="17259324"/>
<dbReference type="CDD" id="cd19075">
    <property type="entry name" value="AKR_AKR7A1-5"/>
    <property type="match status" value="1"/>
</dbReference>
<evidence type="ECO:0000313" key="4">
    <source>
        <dbReference type="Proteomes" id="UP000013827"/>
    </source>
</evidence>
<evidence type="ECO:0000256" key="1">
    <source>
        <dbReference type="ARBA" id="ARBA00023002"/>
    </source>
</evidence>
<evidence type="ECO:0000313" key="3">
    <source>
        <dbReference type="EnsemblProtists" id="EOD13188"/>
    </source>
</evidence>
<dbReference type="PANTHER" id="PTHR43364">
    <property type="entry name" value="NADH-SPECIFIC METHYLGLYOXAL REDUCTASE-RELATED"/>
    <property type="match status" value="1"/>
</dbReference>
<organism evidence="3 4">
    <name type="scientific">Emiliania huxleyi (strain CCMP1516)</name>
    <dbReference type="NCBI Taxonomy" id="280463"/>
    <lineage>
        <taxon>Eukaryota</taxon>
        <taxon>Haptista</taxon>
        <taxon>Haptophyta</taxon>
        <taxon>Prymnesiophyceae</taxon>
        <taxon>Isochrysidales</taxon>
        <taxon>Noelaerhabdaceae</taxon>
        <taxon>Emiliania</taxon>
    </lineage>
</organism>
<dbReference type="SUPFAM" id="SSF51430">
    <property type="entry name" value="NAD(P)-linked oxidoreductase"/>
    <property type="match status" value="1"/>
</dbReference>
<feature type="domain" description="NADP-dependent oxidoreductase" evidence="2">
    <location>
        <begin position="1"/>
        <end position="293"/>
    </location>
</feature>
<name>A0A0D3IPK3_EMIH1</name>
<evidence type="ECO:0000259" key="2">
    <source>
        <dbReference type="Pfam" id="PF00248"/>
    </source>
</evidence>
<dbReference type="RefSeq" id="XP_005765617.1">
    <property type="nucleotide sequence ID" value="XM_005765560.1"/>
</dbReference>
<sequence>LGTMTFGWAQASKPVDVGVARSMVETFLRRGGREIDTARMYAEGNTEAMIGEVLASLPAPQAALALLATKANPDEERGGDGTGGLDGARLTAQIDASLGALRTPEVDLFYLHWPDGATPLQETLEATQRAYEAGRFQRLGLSNYTADEVATIHEHMSARGWVAPSVYQGMYNACTRGVEADLLPLLRERGISFAAYNPLAGGLLTGKHMHTAAEDAAEGRFANNEGYLRRYWHADYFAALVAAREACDAAQVPMAEAALRWLAHHSSLDGGRGDGIILGASSVGQLEANLEATRAGPL</sequence>
<keyword evidence="4" id="KW-1185">Reference proteome</keyword>
<reference evidence="3" key="2">
    <citation type="submission" date="2024-10" db="UniProtKB">
        <authorList>
            <consortium name="EnsemblProtists"/>
        </authorList>
    </citation>
    <scope>IDENTIFICATION</scope>
</reference>
<dbReference type="STRING" id="2903.R1BST6"/>
<proteinExistence type="predicted"/>
<dbReference type="InterPro" id="IPR023210">
    <property type="entry name" value="NADP_OxRdtase_dom"/>
</dbReference>
<reference evidence="4" key="1">
    <citation type="journal article" date="2013" name="Nature">
        <title>Pan genome of the phytoplankton Emiliania underpins its global distribution.</title>
        <authorList>
            <person name="Read B.A."/>
            <person name="Kegel J."/>
            <person name="Klute M.J."/>
            <person name="Kuo A."/>
            <person name="Lefebvre S.C."/>
            <person name="Maumus F."/>
            <person name="Mayer C."/>
            <person name="Miller J."/>
            <person name="Monier A."/>
            <person name="Salamov A."/>
            <person name="Young J."/>
            <person name="Aguilar M."/>
            <person name="Claverie J.M."/>
            <person name="Frickenhaus S."/>
            <person name="Gonzalez K."/>
            <person name="Herman E.K."/>
            <person name="Lin Y.C."/>
            <person name="Napier J."/>
            <person name="Ogata H."/>
            <person name="Sarno A.F."/>
            <person name="Shmutz J."/>
            <person name="Schroeder D."/>
            <person name="de Vargas C."/>
            <person name="Verret F."/>
            <person name="von Dassow P."/>
            <person name="Valentin K."/>
            <person name="Van de Peer Y."/>
            <person name="Wheeler G."/>
            <person name="Dacks J.B."/>
            <person name="Delwiche C.F."/>
            <person name="Dyhrman S.T."/>
            <person name="Glockner G."/>
            <person name="John U."/>
            <person name="Richards T."/>
            <person name="Worden A.Z."/>
            <person name="Zhang X."/>
            <person name="Grigoriev I.V."/>
            <person name="Allen A.E."/>
            <person name="Bidle K."/>
            <person name="Borodovsky M."/>
            <person name="Bowler C."/>
            <person name="Brownlee C."/>
            <person name="Cock J.M."/>
            <person name="Elias M."/>
            <person name="Gladyshev V.N."/>
            <person name="Groth M."/>
            <person name="Guda C."/>
            <person name="Hadaegh A."/>
            <person name="Iglesias-Rodriguez M.D."/>
            <person name="Jenkins J."/>
            <person name="Jones B.M."/>
            <person name="Lawson T."/>
            <person name="Leese F."/>
            <person name="Lindquist E."/>
            <person name="Lobanov A."/>
            <person name="Lomsadze A."/>
            <person name="Malik S.B."/>
            <person name="Marsh M.E."/>
            <person name="Mackinder L."/>
            <person name="Mock T."/>
            <person name="Mueller-Roeber B."/>
            <person name="Pagarete A."/>
            <person name="Parker M."/>
            <person name="Probert I."/>
            <person name="Quesneville H."/>
            <person name="Raines C."/>
            <person name="Rensing S.A."/>
            <person name="Riano-Pachon D.M."/>
            <person name="Richier S."/>
            <person name="Rokitta S."/>
            <person name="Shiraiwa Y."/>
            <person name="Soanes D.M."/>
            <person name="van der Giezen M."/>
            <person name="Wahlund T.M."/>
            <person name="Williams B."/>
            <person name="Wilson W."/>
            <person name="Wolfe G."/>
            <person name="Wurch L.L."/>
        </authorList>
    </citation>
    <scope>NUCLEOTIDE SEQUENCE</scope>
</reference>
<accession>A0A0D3IPK3</accession>
<dbReference type="Gene3D" id="3.20.20.100">
    <property type="entry name" value="NADP-dependent oxidoreductase domain"/>
    <property type="match status" value="1"/>
</dbReference>